<name>A0AAV4HP42_9GAST</name>
<evidence type="ECO:0000256" key="3">
    <source>
        <dbReference type="ARBA" id="ARBA00022692"/>
    </source>
</evidence>
<feature type="coiled-coil region" evidence="7">
    <location>
        <begin position="217"/>
        <end position="251"/>
    </location>
</feature>
<keyword evidence="9" id="KW-0732">Signal</keyword>
<feature type="transmembrane region" description="Helical" evidence="8">
    <location>
        <begin position="420"/>
        <end position="445"/>
    </location>
</feature>
<dbReference type="GO" id="GO:0016020">
    <property type="term" value="C:membrane"/>
    <property type="evidence" value="ECO:0007669"/>
    <property type="project" value="UniProtKB-SubCell"/>
</dbReference>
<keyword evidence="6" id="KW-0325">Glycoprotein</keyword>
<evidence type="ECO:0000256" key="5">
    <source>
        <dbReference type="ARBA" id="ARBA00023136"/>
    </source>
</evidence>
<sequence length="572" mass="63501">MERTALILVVLCTACVSLGSCSNVTSQIDENEMGMEVYFDIVKSFLGDVVQRKNISSSFLNLSTVFVDGKFDEDALTDWKQWAEYLIGYAVCAGLGLLFIVVMPLTGLIFCCCRLCGKCGAKHKDYESHRAACKRGSYCTVLLILNTVMLGGAICGLVCVSLFQEHMQSDDGTVPKIQSGLQEVDRFLQTSVVDIDKFVKDEFATISGSILKQVNEAIEIKKDLDSASETLTELQNDTEHLSSDLQEIQTDVERVCNESNPCEGYNAKDYSIQSNFTNLKVLKDEADKVAQSLNMSEYVKQAEKSIEDAKAEATEEIKKETDGAKEAIDDVDKEIKKGLKDLNTQKDDLSKDLHDLQEDLGDRNGDVKKYSDYVYYAGLGIFCVMLLVILLYYVGVLYGLCGERPGQGAPCCNTGTGANFLIAGVAFTFLFTWLLMIVCVLLFLLGGPAYTEVCRYFDGHDPKNFQVFDDALTDGLDISSFYKNPPSDLSLVKTLQDCQKNDPIFSALNLDDIVNLDEILDLQELNKKIAELKKATFNIPNIDILNGDLKRNLQELADSGLESIPFQDYFDQ</sequence>
<dbReference type="Gene3D" id="1.10.287.1490">
    <property type="match status" value="1"/>
</dbReference>
<evidence type="ECO:0000256" key="7">
    <source>
        <dbReference type="SAM" id="Coils"/>
    </source>
</evidence>
<organism evidence="10 11">
    <name type="scientific">Elysia marginata</name>
    <dbReference type="NCBI Taxonomy" id="1093978"/>
    <lineage>
        <taxon>Eukaryota</taxon>
        <taxon>Metazoa</taxon>
        <taxon>Spiralia</taxon>
        <taxon>Lophotrochozoa</taxon>
        <taxon>Mollusca</taxon>
        <taxon>Gastropoda</taxon>
        <taxon>Heterobranchia</taxon>
        <taxon>Euthyneura</taxon>
        <taxon>Panpulmonata</taxon>
        <taxon>Sacoglossa</taxon>
        <taxon>Placobranchoidea</taxon>
        <taxon>Plakobranchidae</taxon>
        <taxon>Elysia</taxon>
    </lineage>
</organism>
<evidence type="ECO:0000256" key="8">
    <source>
        <dbReference type="SAM" id="Phobius"/>
    </source>
</evidence>
<evidence type="ECO:0000256" key="1">
    <source>
        <dbReference type="ARBA" id="ARBA00004141"/>
    </source>
</evidence>
<feature type="transmembrane region" description="Helical" evidence="8">
    <location>
        <begin position="86"/>
        <end position="117"/>
    </location>
</feature>
<keyword evidence="3 8" id="KW-0812">Transmembrane</keyword>
<dbReference type="PANTHER" id="PTHR22730:SF1">
    <property type="entry name" value="PROMININ-LIKE PROTEIN"/>
    <property type="match status" value="1"/>
</dbReference>
<evidence type="ECO:0000256" key="9">
    <source>
        <dbReference type="SAM" id="SignalP"/>
    </source>
</evidence>
<evidence type="ECO:0000256" key="4">
    <source>
        <dbReference type="ARBA" id="ARBA00022989"/>
    </source>
</evidence>
<evidence type="ECO:0000256" key="2">
    <source>
        <dbReference type="ARBA" id="ARBA00006058"/>
    </source>
</evidence>
<feature type="chain" id="PRO_5043932450" evidence="9">
    <location>
        <begin position="22"/>
        <end position="572"/>
    </location>
</feature>
<evidence type="ECO:0000256" key="6">
    <source>
        <dbReference type="ARBA" id="ARBA00023180"/>
    </source>
</evidence>
<feature type="coiled-coil region" evidence="7">
    <location>
        <begin position="299"/>
        <end position="359"/>
    </location>
</feature>
<proteinExistence type="inferred from homology"/>
<dbReference type="Proteomes" id="UP000762676">
    <property type="component" value="Unassembled WGS sequence"/>
</dbReference>
<dbReference type="EMBL" id="BMAT01002135">
    <property type="protein sequence ID" value="GFR99686.1"/>
    <property type="molecule type" value="Genomic_DNA"/>
</dbReference>
<dbReference type="AlphaFoldDB" id="A0AAV4HP42"/>
<comment type="similarity">
    <text evidence="2">Belongs to the prominin family.</text>
</comment>
<dbReference type="Pfam" id="PF05478">
    <property type="entry name" value="Prominin"/>
    <property type="match status" value="1"/>
</dbReference>
<feature type="non-terminal residue" evidence="10">
    <location>
        <position position="572"/>
    </location>
</feature>
<dbReference type="PANTHER" id="PTHR22730">
    <property type="entry name" value="PROMININ PROM PROTEIN"/>
    <property type="match status" value="1"/>
</dbReference>
<comment type="subcellular location">
    <subcellularLocation>
        <location evidence="1">Membrane</location>
        <topology evidence="1">Multi-pass membrane protein</topology>
    </subcellularLocation>
</comment>
<dbReference type="InterPro" id="IPR008795">
    <property type="entry name" value="Prominin"/>
</dbReference>
<comment type="caution">
    <text evidence="10">The sequence shown here is derived from an EMBL/GenBank/DDBJ whole genome shotgun (WGS) entry which is preliminary data.</text>
</comment>
<feature type="transmembrane region" description="Helical" evidence="8">
    <location>
        <begin position="373"/>
        <end position="400"/>
    </location>
</feature>
<feature type="signal peptide" evidence="9">
    <location>
        <begin position="1"/>
        <end position="21"/>
    </location>
</feature>
<gene>
    <name evidence="10" type="ORF">ElyMa_001052000</name>
</gene>
<feature type="transmembrane region" description="Helical" evidence="8">
    <location>
        <begin position="138"/>
        <end position="163"/>
    </location>
</feature>
<accession>A0AAV4HP42</accession>
<keyword evidence="7" id="KW-0175">Coiled coil</keyword>
<keyword evidence="5 8" id="KW-0472">Membrane</keyword>
<dbReference type="PROSITE" id="PS51257">
    <property type="entry name" value="PROKAR_LIPOPROTEIN"/>
    <property type="match status" value="1"/>
</dbReference>
<evidence type="ECO:0000313" key="10">
    <source>
        <dbReference type="EMBL" id="GFR99686.1"/>
    </source>
</evidence>
<reference evidence="10 11" key="1">
    <citation type="journal article" date="2021" name="Elife">
        <title>Chloroplast acquisition without the gene transfer in kleptoplastic sea slugs, Plakobranchus ocellatus.</title>
        <authorList>
            <person name="Maeda T."/>
            <person name="Takahashi S."/>
            <person name="Yoshida T."/>
            <person name="Shimamura S."/>
            <person name="Takaki Y."/>
            <person name="Nagai Y."/>
            <person name="Toyoda A."/>
            <person name="Suzuki Y."/>
            <person name="Arimoto A."/>
            <person name="Ishii H."/>
            <person name="Satoh N."/>
            <person name="Nishiyama T."/>
            <person name="Hasebe M."/>
            <person name="Maruyama T."/>
            <person name="Minagawa J."/>
            <person name="Obokata J."/>
            <person name="Shigenobu S."/>
        </authorList>
    </citation>
    <scope>NUCLEOTIDE SEQUENCE [LARGE SCALE GENOMIC DNA]</scope>
</reference>
<evidence type="ECO:0000313" key="11">
    <source>
        <dbReference type="Proteomes" id="UP000762676"/>
    </source>
</evidence>
<keyword evidence="4 8" id="KW-1133">Transmembrane helix</keyword>
<keyword evidence="11" id="KW-1185">Reference proteome</keyword>
<protein>
    <submittedName>
        <fullName evidence="10">Prominin-1</fullName>
    </submittedName>
</protein>